<protein>
    <submittedName>
        <fullName evidence="2">Uncharacterized protein</fullName>
    </submittedName>
</protein>
<evidence type="ECO:0000313" key="3">
    <source>
        <dbReference type="Proteomes" id="UP000663842"/>
    </source>
</evidence>
<feature type="transmembrane region" description="Helical" evidence="1">
    <location>
        <begin position="178"/>
        <end position="198"/>
    </location>
</feature>
<feature type="transmembrane region" description="Helical" evidence="1">
    <location>
        <begin position="218"/>
        <end position="240"/>
    </location>
</feature>
<evidence type="ECO:0000256" key="1">
    <source>
        <dbReference type="SAM" id="Phobius"/>
    </source>
</evidence>
<gene>
    <name evidence="2" type="ORF">UXM345_LOCUS8294</name>
</gene>
<accession>A0A819F2Q5</accession>
<keyword evidence="1" id="KW-0812">Transmembrane</keyword>
<sequence length="248" mass="28834">MSRGTVQRKATLKKLIERDSSIGDRTSDDEANRRRLCYQLIQKEKQKNVLSRNDAQKINNQLDMLREILFNQHDVTIHDLIKRSSRSDKPIAKNDILMFPFDRIGVVHLIRIVTEVSLILFLFIFGTCRCGTLLGFNDTNSLCFLITIIIMASTDIYHVLLALFTLETLQRDTLFHMIFYSIMSLLALLCCFFSIVSYTYCTQHHFNILCSHYSCRVLWISISLTFMLTFMYSASVKLICCLRDRNMG</sequence>
<proteinExistence type="predicted"/>
<dbReference type="EMBL" id="CAJOBF010000720">
    <property type="protein sequence ID" value="CAF3859461.1"/>
    <property type="molecule type" value="Genomic_DNA"/>
</dbReference>
<dbReference type="AlphaFoldDB" id="A0A819F2Q5"/>
<comment type="caution">
    <text evidence="2">The sequence shown here is derived from an EMBL/GenBank/DDBJ whole genome shotgun (WGS) entry which is preliminary data.</text>
</comment>
<keyword evidence="1" id="KW-0472">Membrane</keyword>
<evidence type="ECO:0000313" key="2">
    <source>
        <dbReference type="EMBL" id="CAF3859461.1"/>
    </source>
</evidence>
<keyword evidence="1" id="KW-1133">Transmembrane helix</keyword>
<name>A0A819F2Q5_9BILA</name>
<reference evidence="2" key="1">
    <citation type="submission" date="2021-02" db="EMBL/GenBank/DDBJ databases">
        <authorList>
            <person name="Nowell W R."/>
        </authorList>
    </citation>
    <scope>NUCLEOTIDE SEQUENCE</scope>
</reference>
<dbReference type="Proteomes" id="UP000663842">
    <property type="component" value="Unassembled WGS sequence"/>
</dbReference>
<feature type="transmembrane region" description="Helical" evidence="1">
    <location>
        <begin position="142"/>
        <end position="166"/>
    </location>
</feature>
<organism evidence="2 3">
    <name type="scientific">Rotaria magnacalcarata</name>
    <dbReference type="NCBI Taxonomy" id="392030"/>
    <lineage>
        <taxon>Eukaryota</taxon>
        <taxon>Metazoa</taxon>
        <taxon>Spiralia</taxon>
        <taxon>Gnathifera</taxon>
        <taxon>Rotifera</taxon>
        <taxon>Eurotatoria</taxon>
        <taxon>Bdelloidea</taxon>
        <taxon>Philodinida</taxon>
        <taxon>Philodinidae</taxon>
        <taxon>Rotaria</taxon>
    </lineage>
</organism>